<dbReference type="Proteomes" id="UP000565572">
    <property type="component" value="Unassembled WGS sequence"/>
</dbReference>
<dbReference type="EMBL" id="JACHZG010000001">
    <property type="protein sequence ID" value="MBB3327054.1"/>
    <property type="molecule type" value="Genomic_DNA"/>
</dbReference>
<comment type="caution">
    <text evidence="1">The sequence shown here is derived from an EMBL/GenBank/DDBJ whole genome shotgun (WGS) entry which is preliminary data.</text>
</comment>
<reference evidence="1 2" key="1">
    <citation type="submission" date="2020-08" db="EMBL/GenBank/DDBJ databases">
        <title>Sequencing the genomes of 1000 actinobacteria strains.</title>
        <authorList>
            <person name="Klenk H.-P."/>
        </authorList>
    </citation>
    <scope>NUCLEOTIDE SEQUENCE [LARGE SCALE GENOMIC DNA]</scope>
    <source>
        <strain evidence="1 2">DSM 11053</strain>
    </source>
</reference>
<dbReference type="RefSeq" id="WP_183338006.1">
    <property type="nucleotide sequence ID" value="NZ_JACHZG010000001.1"/>
</dbReference>
<protein>
    <submittedName>
        <fullName evidence="1">Uncharacterized protein</fullName>
    </submittedName>
</protein>
<name>A0A7W5JVC3_9ACTN</name>
<evidence type="ECO:0000313" key="1">
    <source>
        <dbReference type="EMBL" id="MBB3327054.1"/>
    </source>
</evidence>
<organism evidence="1 2">
    <name type="scientific">Microlunatus antarcticus</name>
    <dbReference type="NCBI Taxonomy" id="53388"/>
    <lineage>
        <taxon>Bacteria</taxon>
        <taxon>Bacillati</taxon>
        <taxon>Actinomycetota</taxon>
        <taxon>Actinomycetes</taxon>
        <taxon>Propionibacteriales</taxon>
        <taxon>Propionibacteriaceae</taxon>
        <taxon>Microlunatus</taxon>
    </lineage>
</organism>
<dbReference type="AlphaFoldDB" id="A0A7W5JVC3"/>
<gene>
    <name evidence="1" type="ORF">FHX39_001998</name>
</gene>
<evidence type="ECO:0000313" key="2">
    <source>
        <dbReference type="Proteomes" id="UP000565572"/>
    </source>
</evidence>
<sequence>MEIREQHQLSPVADEVSAITAVVGPILTGVLYSLKGDVAAQLGGYENVPLFMLARNHRPGDGDTGICFEYAVHDAVTRGESSVQERIADALKLCKVTGSQQASILFGVEKAGNQQLIDTAKDLLTWDSKLVTAKVGRPPLLRRHIASAAAAFRTRGNKSRLPQSIDGLWKADLFLGNSDSDGWVGTTVKINPSALTGARGLRMGLVPASQGKSDVVYLDDKRNLVVCPVPYDGAFVEVFYMAWEVVTSFIAADAQVPKEVALPRPAARQVARYLADRRSYPVLDVVEALTSLAQPELLVSETTQAGIIQSGGSQTDPTIATVLAPTPAGLAAAK</sequence>
<accession>A0A7W5JVC3</accession>
<proteinExistence type="predicted"/>
<keyword evidence="2" id="KW-1185">Reference proteome</keyword>